<sequence>MKQLLLDLTPSPPASFDNFVGQANLQALQALRDAVHGRSDERMLYLWGEHGAGRTHLLQATVRAAIELGAKAAYVDCAQLFAPDDSLGELDCVALDNVHHLGADAQVVAFSVFNRLKESRGIFVAAGPLAPSQLPLRADLTTRFGWGLVFQMQPLSDQDKVQALKLHAQARGFMLTDDVCEYLLLRWRRDLTSLVGIIDELDRASLEQQRQITLPLLREVLSAHRFDATGQQTLF</sequence>
<protein>
    <submittedName>
        <fullName evidence="3">DnaA family protein</fullName>
    </submittedName>
</protein>
<dbReference type="GO" id="GO:0006270">
    <property type="term" value="P:DNA replication initiation"/>
    <property type="evidence" value="ECO:0007669"/>
    <property type="project" value="TreeGrafter"/>
</dbReference>
<dbReference type="InterPro" id="IPR027417">
    <property type="entry name" value="P-loop_NTPase"/>
</dbReference>
<name>A0A840MNM6_9PROT</name>
<proteinExistence type="predicted"/>
<dbReference type="Gene3D" id="3.40.50.300">
    <property type="entry name" value="P-loop containing nucleotide triphosphate hydrolases"/>
    <property type="match status" value="1"/>
</dbReference>
<feature type="domain" description="Chromosomal replication initiator protein DnaA ATPAse" evidence="1">
    <location>
        <begin position="15"/>
        <end position="68"/>
    </location>
</feature>
<evidence type="ECO:0000313" key="4">
    <source>
        <dbReference type="Proteomes" id="UP000575898"/>
    </source>
</evidence>
<accession>A0A840MNM6</accession>
<dbReference type="Gene3D" id="1.10.8.60">
    <property type="match status" value="1"/>
</dbReference>
<dbReference type="Pfam" id="PF00308">
    <property type="entry name" value="Bac_DnaA"/>
    <property type="match status" value="1"/>
</dbReference>
<dbReference type="GO" id="GO:0003688">
    <property type="term" value="F:DNA replication origin binding"/>
    <property type="evidence" value="ECO:0007669"/>
    <property type="project" value="TreeGrafter"/>
</dbReference>
<dbReference type="InterPro" id="IPR055199">
    <property type="entry name" value="Hda_lid"/>
</dbReference>
<gene>
    <name evidence="3" type="ORF">HNQ59_001640</name>
</gene>
<reference evidence="3 4" key="1">
    <citation type="submission" date="2020-08" db="EMBL/GenBank/DDBJ databases">
        <title>Genomic Encyclopedia of Type Strains, Phase IV (KMG-IV): sequencing the most valuable type-strain genomes for metagenomic binning, comparative biology and taxonomic classification.</title>
        <authorList>
            <person name="Goeker M."/>
        </authorList>
    </citation>
    <scope>NUCLEOTIDE SEQUENCE [LARGE SCALE GENOMIC DNA]</scope>
    <source>
        <strain evidence="3 4">DSM 27165</strain>
    </source>
</reference>
<dbReference type="Proteomes" id="UP000575898">
    <property type="component" value="Unassembled WGS sequence"/>
</dbReference>
<evidence type="ECO:0000259" key="1">
    <source>
        <dbReference type="Pfam" id="PF00308"/>
    </source>
</evidence>
<dbReference type="AlphaFoldDB" id="A0A840MNM6"/>
<dbReference type="NCBIfam" id="TIGR03420">
    <property type="entry name" value="DnaA_homol_Hda"/>
    <property type="match status" value="1"/>
</dbReference>
<keyword evidence="4" id="KW-1185">Reference proteome</keyword>
<dbReference type="GO" id="GO:0005886">
    <property type="term" value="C:plasma membrane"/>
    <property type="evidence" value="ECO:0007669"/>
    <property type="project" value="TreeGrafter"/>
</dbReference>
<dbReference type="SUPFAM" id="SSF52540">
    <property type="entry name" value="P-loop containing nucleoside triphosphate hydrolases"/>
    <property type="match status" value="1"/>
</dbReference>
<dbReference type="GO" id="GO:0032297">
    <property type="term" value="P:negative regulation of DNA-templated DNA replication initiation"/>
    <property type="evidence" value="ECO:0007669"/>
    <property type="project" value="InterPro"/>
</dbReference>
<evidence type="ECO:0000313" key="3">
    <source>
        <dbReference type="EMBL" id="MBB5018352.1"/>
    </source>
</evidence>
<dbReference type="InterPro" id="IPR017788">
    <property type="entry name" value="Hda"/>
</dbReference>
<dbReference type="Pfam" id="PF22688">
    <property type="entry name" value="Hda_lid"/>
    <property type="match status" value="1"/>
</dbReference>
<evidence type="ECO:0000259" key="2">
    <source>
        <dbReference type="Pfam" id="PF22688"/>
    </source>
</evidence>
<comment type="caution">
    <text evidence="3">The sequence shown here is derived from an EMBL/GenBank/DDBJ whole genome shotgun (WGS) entry which is preliminary data.</text>
</comment>
<dbReference type="InterPro" id="IPR013317">
    <property type="entry name" value="DnaA_dom"/>
</dbReference>
<dbReference type="RefSeq" id="WP_184037502.1">
    <property type="nucleotide sequence ID" value="NZ_JACHHY010000008.1"/>
</dbReference>
<dbReference type="PANTHER" id="PTHR30050">
    <property type="entry name" value="CHROMOSOMAL REPLICATION INITIATOR PROTEIN DNAA"/>
    <property type="match status" value="1"/>
</dbReference>
<dbReference type="EMBL" id="JACHHY010000008">
    <property type="protein sequence ID" value="MBB5018352.1"/>
    <property type="molecule type" value="Genomic_DNA"/>
</dbReference>
<feature type="domain" description="Hda lid" evidence="2">
    <location>
        <begin position="157"/>
        <end position="221"/>
    </location>
</feature>
<dbReference type="PANTHER" id="PTHR30050:SF5">
    <property type="entry name" value="DNAA REGULATORY INACTIVATOR HDA"/>
    <property type="match status" value="1"/>
</dbReference>
<organism evidence="3 4">
    <name type="scientific">Chitinivorax tropicus</name>
    <dbReference type="NCBI Taxonomy" id="714531"/>
    <lineage>
        <taxon>Bacteria</taxon>
        <taxon>Pseudomonadati</taxon>
        <taxon>Pseudomonadota</taxon>
        <taxon>Betaproteobacteria</taxon>
        <taxon>Chitinivorax</taxon>
    </lineage>
</organism>